<comment type="caution">
    <text evidence="2">The sequence shown here is derived from an EMBL/GenBank/DDBJ whole genome shotgun (WGS) entry which is preliminary data.</text>
</comment>
<dbReference type="CDD" id="cd00761">
    <property type="entry name" value="Glyco_tranf_GTA_type"/>
    <property type="match status" value="1"/>
</dbReference>
<dbReference type="Pfam" id="PF00535">
    <property type="entry name" value="Glycos_transf_2"/>
    <property type="match status" value="1"/>
</dbReference>
<dbReference type="EMBL" id="NUHO01000299">
    <property type="protein sequence ID" value="PGM86348.1"/>
    <property type="molecule type" value="Genomic_DNA"/>
</dbReference>
<organism evidence="2 3">
    <name type="scientific">Bacillus cereus</name>
    <dbReference type="NCBI Taxonomy" id="1396"/>
    <lineage>
        <taxon>Bacteria</taxon>
        <taxon>Bacillati</taxon>
        <taxon>Bacillota</taxon>
        <taxon>Bacilli</taxon>
        <taxon>Bacillales</taxon>
        <taxon>Bacillaceae</taxon>
        <taxon>Bacillus</taxon>
        <taxon>Bacillus cereus group</taxon>
    </lineage>
</organism>
<sequence>MKYSVIIRCYNTLPLIKKCVEAVIQSTDFDTEIILINNHPPYNEVAQYLANISHPRIIILDPGKNIGNLEGFNYGANYAKGENLIILDDDIIVPNNNWIDNMSQSLDDFPNLGYVSLMAKHIELFIFNNNEQLKNEIINMKDYSILITEHMVIFGCVMLKKDLWERYFSKIKLEIMVLYDIDFFYKMEAEKNGLDAGYIVSHLADHLGRSEESDFAYGMWKVLYVYGLVFEDYGKWRKDKKNITSMEEEVLIKFGYTKEQINNFSI</sequence>
<dbReference type="InterPro" id="IPR029044">
    <property type="entry name" value="Nucleotide-diphossugar_trans"/>
</dbReference>
<dbReference type="PANTHER" id="PTHR43685">
    <property type="entry name" value="GLYCOSYLTRANSFERASE"/>
    <property type="match status" value="1"/>
</dbReference>
<evidence type="ECO:0000313" key="2">
    <source>
        <dbReference type="EMBL" id="PGM86348.1"/>
    </source>
</evidence>
<dbReference type="InterPro" id="IPR050834">
    <property type="entry name" value="Glycosyltransf_2"/>
</dbReference>
<dbReference type="Proteomes" id="UP000222054">
    <property type="component" value="Unassembled WGS sequence"/>
</dbReference>
<protein>
    <recommendedName>
        <fullName evidence="1">Glycosyltransferase 2-like domain-containing protein</fullName>
    </recommendedName>
</protein>
<accession>A0A2B9D128</accession>
<feature type="domain" description="Glycosyltransferase 2-like" evidence="1">
    <location>
        <begin position="4"/>
        <end position="167"/>
    </location>
</feature>
<evidence type="ECO:0000259" key="1">
    <source>
        <dbReference type="Pfam" id="PF00535"/>
    </source>
</evidence>
<gene>
    <name evidence="2" type="ORF">CN958_32990</name>
</gene>
<proteinExistence type="predicted"/>
<name>A0A2B9D128_BACCE</name>
<dbReference type="AlphaFoldDB" id="A0A2B9D128"/>
<dbReference type="SUPFAM" id="SSF53448">
    <property type="entry name" value="Nucleotide-diphospho-sugar transferases"/>
    <property type="match status" value="1"/>
</dbReference>
<dbReference type="RefSeq" id="WP_098780384.1">
    <property type="nucleotide sequence ID" value="NZ_NUHO01000299.1"/>
</dbReference>
<evidence type="ECO:0000313" key="3">
    <source>
        <dbReference type="Proteomes" id="UP000222054"/>
    </source>
</evidence>
<dbReference type="Gene3D" id="3.90.550.10">
    <property type="entry name" value="Spore Coat Polysaccharide Biosynthesis Protein SpsA, Chain A"/>
    <property type="match status" value="1"/>
</dbReference>
<dbReference type="PANTHER" id="PTHR43685:SF2">
    <property type="entry name" value="GLYCOSYLTRANSFERASE 2-LIKE DOMAIN-CONTAINING PROTEIN"/>
    <property type="match status" value="1"/>
</dbReference>
<dbReference type="InterPro" id="IPR001173">
    <property type="entry name" value="Glyco_trans_2-like"/>
</dbReference>
<reference evidence="2 3" key="1">
    <citation type="submission" date="2017-09" db="EMBL/GenBank/DDBJ databases">
        <title>Large-scale bioinformatics analysis of Bacillus genomes uncovers conserved roles of natural products in bacterial physiology.</title>
        <authorList>
            <consortium name="Agbiome Team Llc"/>
            <person name="Bleich R.M."/>
            <person name="Grubbs K.J."/>
            <person name="Santa Maria K.C."/>
            <person name="Allen S.E."/>
            <person name="Farag S."/>
            <person name="Shank E.A."/>
            <person name="Bowers A."/>
        </authorList>
    </citation>
    <scope>NUCLEOTIDE SEQUENCE [LARGE SCALE GENOMIC DNA]</scope>
    <source>
        <strain evidence="2 3">AFS053130</strain>
    </source>
</reference>